<dbReference type="InterPro" id="IPR024983">
    <property type="entry name" value="CHAT_dom"/>
</dbReference>
<feature type="domain" description="CHAT" evidence="1">
    <location>
        <begin position="2"/>
        <end position="174"/>
    </location>
</feature>
<sequence length="174" mass="19446">MNSPQDSCLLLSGAVENDELDLNKCLTLGNLFERDFNLNQCRLVVLSACETGLIDFQNTSDEYIGLPSGFLYAGSSSVVSSLWTVDDLSTSFLTIKFIQNLKNVENISVPVALNKAQTWLRNSTKEDLQEWTGNLQLNNSLQQVQLMVFFKQIEADSKPFQSPFYWAAFTAVGN</sequence>
<proteinExistence type="predicted"/>
<name>A0A1Z4LWW1_9CYAN</name>
<gene>
    <name evidence="2" type="ORF">NIES267_51320</name>
</gene>
<evidence type="ECO:0000259" key="1">
    <source>
        <dbReference type="Pfam" id="PF12770"/>
    </source>
</evidence>
<dbReference type="Proteomes" id="UP000218418">
    <property type="component" value="Chromosome"/>
</dbReference>
<protein>
    <submittedName>
        <fullName evidence="2">TPR repeat-containing protein</fullName>
    </submittedName>
</protein>
<dbReference type="AlphaFoldDB" id="A0A1Z4LWW1"/>
<reference evidence="2 3" key="1">
    <citation type="submission" date="2017-06" db="EMBL/GenBank/DDBJ databases">
        <title>Genome sequencing of cyanobaciteial culture collection at National Institute for Environmental Studies (NIES).</title>
        <authorList>
            <person name="Hirose Y."/>
            <person name="Shimura Y."/>
            <person name="Fujisawa T."/>
            <person name="Nakamura Y."/>
            <person name="Kawachi M."/>
        </authorList>
    </citation>
    <scope>NUCLEOTIDE SEQUENCE [LARGE SCALE GENOMIC DNA]</scope>
    <source>
        <strain evidence="2 3">NIES-267</strain>
    </source>
</reference>
<dbReference type="EMBL" id="AP018227">
    <property type="protein sequence ID" value="BAY85631.1"/>
    <property type="molecule type" value="Genomic_DNA"/>
</dbReference>
<evidence type="ECO:0000313" key="3">
    <source>
        <dbReference type="Proteomes" id="UP000218418"/>
    </source>
</evidence>
<keyword evidence="3" id="KW-1185">Reference proteome</keyword>
<accession>A0A1Z4LWW1</accession>
<dbReference type="Pfam" id="PF12770">
    <property type="entry name" value="CHAT"/>
    <property type="match status" value="1"/>
</dbReference>
<organism evidence="2 3">
    <name type="scientific">Calothrix parasitica NIES-267</name>
    <dbReference type="NCBI Taxonomy" id="1973488"/>
    <lineage>
        <taxon>Bacteria</taxon>
        <taxon>Bacillati</taxon>
        <taxon>Cyanobacteriota</taxon>
        <taxon>Cyanophyceae</taxon>
        <taxon>Nostocales</taxon>
        <taxon>Calotrichaceae</taxon>
        <taxon>Calothrix</taxon>
    </lineage>
</organism>
<evidence type="ECO:0000313" key="2">
    <source>
        <dbReference type="EMBL" id="BAY85631.1"/>
    </source>
</evidence>